<name>A0A6J4M6Q2_9CHLR</name>
<reference evidence="2" key="1">
    <citation type="submission" date="2020-02" db="EMBL/GenBank/DDBJ databases">
        <authorList>
            <person name="Meier V. D."/>
        </authorList>
    </citation>
    <scope>NUCLEOTIDE SEQUENCE</scope>
    <source>
        <strain evidence="2">AVDCRST_MAG93</strain>
    </source>
</reference>
<dbReference type="EMBL" id="CADCTR010002414">
    <property type="protein sequence ID" value="CAA9351653.1"/>
    <property type="molecule type" value="Genomic_DNA"/>
</dbReference>
<dbReference type="AlphaFoldDB" id="A0A6J4M6Q2"/>
<feature type="region of interest" description="Disordered" evidence="1">
    <location>
        <begin position="50"/>
        <end position="75"/>
    </location>
</feature>
<evidence type="ECO:0000256" key="1">
    <source>
        <dbReference type="SAM" id="MobiDB-lite"/>
    </source>
</evidence>
<protein>
    <submittedName>
        <fullName evidence="2">Uncharacterized protein</fullName>
    </submittedName>
</protein>
<feature type="non-terminal residue" evidence="2">
    <location>
        <position position="311"/>
    </location>
</feature>
<evidence type="ECO:0000313" key="2">
    <source>
        <dbReference type="EMBL" id="CAA9351653.1"/>
    </source>
</evidence>
<proteinExistence type="predicted"/>
<accession>A0A6J4M6Q2</accession>
<feature type="compositionally biased region" description="Basic and acidic residues" evidence="1">
    <location>
        <begin position="56"/>
        <end position="75"/>
    </location>
</feature>
<organism evidence="2">
    <name type="scientific">uncultured Chloroflexia bacterium</name>
    <dbReference type="NCBI Taxonomy" id="1672391"/>
    <lineage>
        <taxon>Bacteria</taxon>
        <taxon>Bacillati</taxon>
        <taxon>Chloroflexota</taxon>
        <taxon>Chloroflexia</taxon>
        <taxon>environmental samples</taxon>
    </lineage>
</organism>
<gene>
    <name evidence="2" type="ORF">AVDCRST_MAG93-7146</name>
</gene>
<sequence>MTENPRQQPIGSVSGTAADEAALIATFYGGRDQAPIQMVHERLYQSLAAAPNSGPADDKWENPADGTFGRRFDPPGRAAHDTTVVQVALNAPAAAAEAWRGMRHRLENVLEAKDLDGVWGYTLVYQAVLKQGIEADAAFNGMLPVFQRLRSSGHVEPLAQADVSGGRVWLVDVHDRGDGFDAGTVYVTLGPPDGEEALLDVFYGPAALLLAPDTIAHKGYYEMRQYLGGDLERRYAESIEYLNETTDDLLQDLERREVKSDKLDELFRTYNRLLPVVSGLKELRTGLLQQLANYDWWRTHIESNEVIDFHR</sequence>